<protein>
    <submittedName>
        <fullName evidence="2">Uncharacterized protein</fullName>
    </submittedName>
</protein>
<accession>A0A183MSA3</accession>
<feature type="region of interest" description="Disordered" evidence="1">
    <location>
        <begin position="467"/>
        <end position="546"/>
    </location>
</feature>
<sequence length="869" mass="95531">MEPNNINVKPEPLFSNLSTGVLYPLSVHNPGNNQLSPSCTVLQDDSFPNSSSIRIPSVGFPLNDSDKLDTSTTVCLSSQTKAEFYSESDKSNHNSLSSSTDSNTKPLSVHCAEESSNVFSAQSSLPSLNSEFQVPNLPSECSHKFPVHAAAKPSEALFVRALIGRCKRIAPLWFRGVSSMRERNREENRRMACNSGQSQSDWSLIALKIGVWRLDTIVGMLYHGLPMSSTDTNIMVHTCDHELCVRPQHIRFRASSVALVVVLKALAQAGYTIIPPSIAANPEGIAPNVPDEYVDVFGPFSIEQLQQYRSENLNPANESISKLTLSASDRDLIDLVPVIKDALQKSETTTTMTTTITTGSMNLNRANSFPNSYLSYGGYHKSHKLDPLHESLTITTTINNFSLNTLNYTQQPSPIYQHSMNDFNHSTLICSTNRNHSIQSNNLNNNNNHDSMVYSKDHNGILLKSERYSLKRPRPVSPSSFPSSPAKNSYHLHSSSSPPLLISGIPFSNNSNSSNNNTNATTTTNNNNTRISKIHPQIRRPSDSTLLTNGNISSLISNNPISLTCADNNNNNTSSAFYTFSMHDNSSALSRSLQCANTITTPTTATINNNTTATTSIVISTSNSLLPHTSPNSFVSRSIKNDQDQSMLHHHHFHSDQSLVQRQNQEGEEEENDDDGDDDHSSSPFLLQSCTTMQQQQRHCNLNKDGTFLCSQPYLGLIVNSSSMNGLHIYPSSVNNTLNTTTNNNNINTTISWMNSSNYSSSGKSTPRQPAKKRPEARTPTIDGSLDENLLSYPLSNSLTSNTSMMTTSTATGLCNFDDSHSHLSTTPVTSTESTTNTFMVHHKSPFGMQLLLGKSSPLRLHRLVLVHR</sequence>
<dbReference type="EMBL" id="UZAI01017802">
    <property type="protein sequence ID" value="VDP29742.1"/>
    <property type="molecule type" value="Genomic_DNA"/>
</dbReference>
<evidence type="ECO:0000256" key="1">
    <source>
        <dbReference type="SAM" id="MobiDB-lite"/>
    </source>
</evidence>
<feature type="compositionally biased region" description="Acidic residues" evidence="1">
    <location>
        <begin position="666"/>
        <end position="678"/>
    </location>
</feature>
<dbReference type="AlphaFoldDB" id="A0A183MSA3"/>
<evidence type="ECO:0000313" key="3">
    <source>
        <dbReference type="Proteomes" id="UP000277204"/>
    </source>
</evidence>
<feature type="compositionally biased region" description="Low complexity" evidence="1">
    <location>
        <begin position="477"/>
        <end position="529"/>
    </location>
</feature>
<keyword evidence="3" id="KW-1185">Reference proteome</keyword>
<feature type="region of interest" description="Disordered" evidence="1">
    <location>
        <begin position="754"/>
        <end position="787"/>
    </location>
</feature>
<proteinExistence type="predicted"/>
<organism evidence="2 3">
    <name type="scientific">Schistosoma margrebowiei</name>
    <dbReference type="NCBI Taxonomy" id="48269"/>
    <lineage>
        <taxon>Eukaryota</taxon>
        <taxon>Metazoa</taxon>
        <taxon>Spiralia</taxon>
        <taxon>Lophotrochozoa</taxon>
        <taxon>Platyhelminthes</taxon>
        <taxon>Trematoda</taxon>
        <taxon>Digenea</taxon>
        <taxon>Strigeidida</taxon>
        <taxon>Schistosomatoidea</taxon>
        <taxon>Schistosomatidae</taxon>
        <taxon>Schistosoma</taxon>
    </lineage>
</organism>
<feature type="region of interest" description="Disordered" evidence="1">
    <location>
        <begin position="643"/>
        <end position="685"/>
    </location>
</feature>
<feature type="compositionally biased region" description="Low complexity" evidence="1">
    <location>
        <begin position="93"/>
        <end position="105"/>
    </location>
</feature>
<feature type="compositionally biased region" description="Low complexity" evidence="1">
    <location>
        <begin position="754"/>
        <end position="765"/>
    </location>
</feature>
<dbReference type="Proteomes" id="UP000277204">
    <property type="component" value="Unassembled WGS sequence"/>
</dbReference>
<evidence type="ECO:0000313" key="2">
    <source>
        <dbReference type="EMBL" id="VDP29742.1"/>
    </source>
</evidence>
<gene>
    <name evidence="2" type="ORF">SMRZ_LOCUS18928</name>
</gene>
<feature type="region of interest" description="Disordered" evidence="1">
    <location>
        <begin position="86"/>
        <end position="107"/>
    </location>
</feature>
<reference evidence="2 3" key="1">
    <citation type="submission" date="2018-11" db="EMBL/GenBank/DDBJ databases">
        <authorList>
            <consortium name="Pathogen Informatics"/>
        </authorList>
    </citation>
    <scope>NUCLEOTIDE SEQUENCE [LARGE SCALE GENOMIC DNA]</scope>
    <source>
        <strain evidence="2 3">Zambia</strain>
    </source>
</reference>
<name>A0A183MSA3_9TREM</name>